<gene>
    <name evidence="2" type="ORF">C8P66_111143</name>
</gene>
<organism evidence="2 3">
    <name type="scientific">Humitalea rosea</name>
    <dbReference type="NCBI Taxonomy" id="990373"/>
    <lineage>
        <taxon>Bacteria</taxon>
        <taxon>Pseudomonadati</taxon>
        <taxon>Pseudomonadota</taxon>
        <taxon>Alphaproteobacteria</taxon>
        <taxon>Acetobacterales</taxon>
        <taxon>Roseomonadaceae</taxon>
        <taxon>Humitalea</taxon>
    </lineage>
</organism>
<evidence type="ECO:0000256" key="1">
    <source>
        <dbReference type="SAM" id="Phobius"/>
    </source>
</evidence>
<dbReference type="RefSeq" id="WP_111398377.1">
    <property type="nucleotide sequence ID" value="NZ_QKYU01000011.1"/>
</dbReference>
<dbReference type="Pfam" id="PF04020">
    <property type="entry name" value="Phage_holin_4_2"/>
    <property type="match status" value="1"/>
</dbReference>
<dbReference type="PANTHER" id="PTHR37309:SF1">
    <property type="entry name" value="SLR0284 PROTEIN"/>
    <property type="match status" value="1"/>
</dbReference>
<proteinExistence type="predicted"/>
<evidence type="ECO:0000313" key="3">
    <source>
        <dbReference type="Proteomes" id="UP000249688"/>
    </source>
</evidence>
<dbReference type="AlphaFoldDB" id="A0A2W7IKG8"/>
<dbReference type="OrthoDB" id="7205479at2"/>
<accession>A0A2W7IKG8</accession>
<dbReference type="Proteomes" id="UP000249688">
    <property type="component" value="Unassembled WGS sequence"/>
</dbReference>
<reference evidence="2 3" key="1">
    <citation type="submission" date="2018-06" db="EMBL/GenBank/DDBJ databases">
        <title>Genomic Encyclopedia of Archaeal and Bacterial Type Strains, Phase II (KMG-II): from individual species to whole genera.</title>
        <authorList>
            <person name="Goeker M."/>
        </authorList>
    </citation>
    <scope>NUCLEOTIDE SEQUENCE [LARGE SCALE GENOMIC DNA]</scope>
    <source>
        <strain evidence="2 3">DSM 24525</strain>
    </source>
</reference>
<feature type="transmembrane region" description="Helical" evidence="1">
    <location>
        <begin position="88"/>
        <end position="111"/>
    </location>
</feature>
<keyword evidence="1" id="KW-0472">Membrane</keyword>
<name>A0A2W7IKG8_9PROT</name>
<feature type="transmembrane region" description="Helical" evidence="1">
    <location>
        <begin position="61"/>
        <end position="82"/>
    </location>
</feature>
<dbReference type="EMBL" id="QKYU01000011">
    <property type="protein sequence ID" value="PZW45727.1"/>
    <property type="molecule type" value="Genomic_DNA"/>
</dbReference>
<comment type="caution">
    <text evidence="2">The sequence shown here is derived from an EMBL/GenBank/DDBJ whole genome shotgun (WGS) entry which is preliminary data.</text>
</comment>
<keyword evidence="3" id="KW-1185">Reference proteome</keyword>
<keyword evidence="1" id="KW-0812">Transmembrane</keyword>
<evidence type="ECO:0000313" key="2">
    <source>
        <dbReference type="EMBL" id="PZW45727.1"/>
    </source>
</evidence>
<feature type="transmembrane region" description="Helical" evidence="1">
    <location>
        <begin position="33"/>
        <end position="54"/>
    </location>
</feature>
<protein>
    <submittedName>
        <fullName evidence="2">Putative membrane protein</fullName>
    </submittedName>
</protein>
<sequence>MRNFLIRAAIIAAGVWMASEIVPGIYVRDTGSIILGALVLGLLNATLRPIFVILSLPLTIVTFGLFVLVVNAAMLGLAAWFLEGLAVAGFWPAVFGALVISLVSWAIGLALRDD</sequence>
<keyword evidence="1" id="KW-1133">Transmembrane helix</keyword>
<dbReference type="PANTHER" id="PTHR37309">
    <property type="entry name" value="SLR0284 PROTEIN"/>
    <property type="match status" value="1"/>
</dbReference>
<dbReference type="InterPro" id="IPR007165">
    <property type="entry name" value="Phage_holin_4_2"/>
</dbReference>